<name>A0AAD4LDM6_9AGAM</name>
<dbReference type="Pfam" id="PF01183">
    <property type="entry name" value="Glyco_hydro_25"/>
    <property type="match status" value="1"/>
</dbReference>
<comment type="catalytic activity">
    <reaction evidence="1 11">
        <text>Hydrolysis of (1-&gt;4)-beta-linkages between N-acetylmuramic acid and N-acetyl-D-glucosamine residues in a peptidoglycan and between N-acetyl-D-glucosamine residues in chitodextrins.</text>
        <dbReference type="EC" id="3.2.1.17"/>
    </reaction>
</comment>
<dbReference type="InterPro" id="IPR017853">
    <property type="entry name" value="GH"/>
</dbReference>
<dbReference type="Gene3D" id="3.20.20.80">
    <property type="entry name" value="Glycosidases"/>
    <property type="match status" value="1"/>
</dbReference>
<dbReference type="GO" id="GO:0003796">
    <property type="term" value="F:lysozyme activity"/>
    <property type="evidence" value="ECO:0007669"/>
    <property type="project" value="UniProtKB-EC"/>
</dbReference>
<evidence type="ECO:0000256" key="7">
    <source>
        <dbReference type="ARBA" id="ARBA00022801"/>
    </source>
</evidence>
<sequence length="235" mass="24847">MHPLHLVALFSFSAAASPLVKRADPQGIDVSHFQGSIDWNAMAANGVSFAYIKATEGTTFKDSMFSTNYLGATDVGIIRGGYHFAHPDTSDGATQANFFLANGGGWSGDGITLPGAIDLEAGCYGLTASEMVSWISDFSDTYLSATGRSPAIYTTTSWWNQCTGGSADFSANPLWLADWAPSMGPLPTSWGSATFWQYADSGSNPGDQDLFIGDEGGLQACALTSLRVIPRMTPL</sequence>
<evidence type="ECO:0000256" key="6">
    <source>
        <dbReference type="ARBA" id="ARBA00022638"/>
    </source>
</evidence>
<dbReference type="EMBL" id="JAKELL010000045">
    <property type="protein sequence ID" value="KAH8987891.1"/>
    <property type="molecule type" value="Genomic_DNA"/>
</dbReference>
<dbReference type="PROSITE" id="PS00953">
    <property type="entry name" value="GLYCOSYL_HYDROL_F25_1"/>
    <property type="match status" value="1"/>
</dbReference>
<dbReference type="GO" id="GO:0031640">
    <property type="term" value="P:killing of cells of another organism"/>
    <property type="evidence" value="ECO:0007669"/>
    <property type="project" value="UniProtKB-KW"/>
</dbReference>
<evidence type="ECO:0000256" key="1">
    <source>
        <dbReference type="ARBA" id="ARBA00000632"/>
    </source>
</evidence>
<dbReference type="InterPro" id="IPR018077">
    <property type="entry name" value="Glyco_hydro_fam25_subgr"/>
</dbReference>
<comment type="similarity">
    <text evidence="3 11">Belongs to the glycosyl hydrolase 25 family.</text>
</comment>
<dbReference type="PROSITE" id="PS51904">
    <property type="entry name" value="GLYCOSYL_HYDROL_F25_2"/>
    <property type="match status" value="1"/>
</dbReference>
<evidence type="ECO:0000256" key="11">
    <source>
        <dbReference type="RuleBase" id="RU361176"/>
    </source>
</evidence>
<dbReference type="InterPro" id="IPR002053">
    <property type="entry name" value="Glyco_hydro_25"/>
</dbReference>
<dbReference type="PANTHER" id="PTHR34135">
    <property type="entry name" value="LYSOZYME"/>
    <property type="match status" value="1"/>
</dbReference>
<keyword evidence="8" id="KW-1015">Disulfide bond</keyword>
<dbReference type="Proteomes" id="UP001201163">
    <property type="component" value="Unassembled WGS sequence"/>
</dbReference>
<protein>
    <recommendedName>
        <fullName evidence="11">Lysozyme</fullName>
        <ecNumber evidence="11">3.2.1.17</ecNumber>
    </recommendedName>
</protein>
<keyword evidence="7 11" id="KW-0378">Hydrolase</keyword>
<evidence type="ECO:0000256" key="12">
    <source>
        <dbReference type="SAM" id="SignalP"/>
    </source>
</evidence>
<evidence type="ECO:0000256" key="8">
    <source>
        <dbReference type="ARBA" id="ARBA00023157"/>
    </source>
</evidence>
<keyword evidence="5" id="KW-0929">Antimicrobial</keyword>
<keyword evidence="12" id="KW-0732">Signal</keyword>
<dbReference type="CDD" id="cd06412">
    <property type="entry name" value="GH25_CH-type"/>
    <property type="match status" value="1"/>
</dbReference>
<dbReference type="GO" id="GO:0016052">
    <property type="term" value="P:carbohydrate catabolic process"/>
    <property type="evidence" value="ECO:0007669"/>
    <property type="project" value="TreeGrafter"/>
</dbReference>
<dbReference type="EC" id="3.2.1.17" evidence="11"/>
<dbReference type="SMART" id="SM00641">
    <property type="entry name" value="Glyco_25"/>
    <property type="match status" value="1"/>
</dbReference>
<comment type="function">
    <text evidence="10">This enzyme has both lysozyme (acetylmuramidase) and diacetylmuramidase activities.</text>
</comment>
<dbReference type="GO" id="GO:0016998">
    <property type="term" value="P:cell wall macromolecule catabolic process"/>
    <property type="evidence" value="ECO:0007669"/>
    <property type="project" value="InterPro"/>
</dbReference>
<feature type="signal peptide" evidence="12">
    <location>
        <begin position="1"/>
        <end position="16"/>
    </location>
</feature>
<keyword evidence="6" id="KW-0081">Bacteriolytic enzyme</keyword>
<evidence type="ECO:0000256" key="5">
    <source>
        <dbReference type="ARBA" id="ARBA00022529"/>
    </source>
</evidence>
<evidence type="ECO:0000256" key="10">
    <source>
        <dbReference type="ARBA" id="ARBA00055588"/>
    </source>
</evidence>
<dbReference type="InterPro" id="IPR008270">
    <property type="entry name" value="Glyco_hydro_25_AS"/>
</dbReference>
<evidence type="ECO:0000256" key="4">
    <source>
        <dbReference type="ARBA" id="ARBA00022525"/>
    </source>
</evidence>
<proteinExistence type="inferred from homology"/>
<dbReference type="GO" id="GO:0005576">
    <property type="term" value="C:extracellular region"/>
    <property type="evidence" value="ECO:0007669"/>
    <property type="project" value="UniProtKB-SubCell"/>
</dbReference>
<dbReference type="GO" id="GO:0009253">
    <property type="term" value="P:peptidoglycan catabolic process"/>
    <property type="evidence" value="ECO:0007669"/>
    <property type="project" value="InterPro"/>
</dbReference>
<feature type="chain" id="PRO_5042283851" description="Lysozyme" evidence="12">
    <location>
        <begin position="17"/>
        <end position="235"/>
    </location>
</feature>
<gene>
    <name evidence="13" type="ORF">EDB92DRAFT_1801199</name>
</gene>
<evidence type="ECO:0000256" key="2">
    <source>
        <dbReference type="ARBA" id="ARBA00004613"/>
    </source>
</evidence>
<evidence type="ECO:0000313" key="14">
    <source>
        <dbReference type="Proteomes" id="UP001201163"/>
    </source>
</evidence>
<evidence type="ECO:0000256" key="9">
    <source>
        <dbReference type="ARBA" id="ARBA00023295"/>
    </source>
</evidence>
<dbReference type="AlphaFoldDB" id="A0AAD4LDM6"/>
<accession>A0AAD4LDM6</accession>
<organism evidence="13 14">
    <name type="scientific">Lactarius akahatsu</name>
    <dbReference type="NCBI Taxonomy" id="416441"/>
    <lineage>
        <taxon>Eukaryota</taxon>
        <taxon>Fungi</taxon>
        <taxon>Dikarya</taxon>
        <taxon>Basidiomycota</taxon>
        <taxon>Agaricomycotina</taxon>
        <taxon>Agaricomycetes</taxon>
        <taxon>Russulales</taxon>
        <taxon>Russulaceae</taxon>
        <taxon>Lactarius</taxon>
    </lineage>
</organism>
<dbReference type="GO" id="GO:0042742">
    <property type="term" value="P:defense response to bacterium"/>
    <property type="evidence" value="ECO:0007669"/>
    <property type="project" value="UniProtKB-KW"/>
</dbReference>
<dbReference type="PANTHER" id="PTHR34135:SF2">
    <property type="entry name" value="LYSOZYME"/>
    <property type="match status" value="1"/>
</dbReference>
<evidence type="ECO:0000256" key="3">
    <source>
        <dbReference type="ARBA" id="ARBA00010646"/>
    </source>
</evidence>
<keyword evidence="14" id="KW-1185">Reference proteome</keyword>
<comment type="subcellular location">
    <subcellularLocation>
        <location evidence="2">Secreted</location>
    </subcellularLocation>
</comment>
<dbReference type="SUPFAM" id="SSF51445">
    <property type="entry name" value="(Trans)glycosidases"/>
    <property type="match status" value="1"/>
</dbReference>
<keyword evidence="4" id="KW-0964">Secreted</keyword>
<comment type="caution">
    <text evidence="13">The sequence shown here is derived from an EMBL/GenBank/DDBJ whole genome shotgun (WGS) entry which is preliminary data.</text>
</comment>
<dbReference type="FunFam" id="3.20.20.80:FF:000060">
    <property type="entry name" value="Lysozyme M1"/>
    <property type="match status" value="1"/>
</dbReference>
<reference evidence="13" key="1">
    <citation type="submission" date="2022-01" db="EMBL/GenBank/DDBJ databases">
        <title>Comparative genomics reveals a dynamic genome evolution in the ectomycorrhizal milk-cap (Lactarius) mushrooms.</title>
        <authorList>
            <consortium name="DOE Joint Genome Institute"/>
            <person name="Lebreton A."/>
            <person name="Tang N."/>
            <person name="Kuo A."/>
            <person name="LaButti K."/>
            <person name="Drula E."/>
            <person name="Barry K."/>
            <person name="Clum A."/>
            <person name="Lipzen A."/>
            <person name="Mousain D."/>
            <person name="Ng V."/>
            <person name="Wang R."/>
            <person name="Wang X."/>
            <person name="Dai Y."/>
            <person name="Henrissat B."/>
            <person name="Grigoriev I.V."/>
            <person name="Guerin-Laguette A."/>
            <person name="Yu F."/>
            <person name="Martin F.M."/>
        </authorList>
    </citation>
    <scope>NUCLEOTIDE SEQUENCE</scope>
    <source>
        <strain evidence="13">QP</strain>
    </source>
</reference>
<evidence type="ECO:0000313" key="13">
    <source>
        <dbReference type="EMBL" id="KAH8987891.1"/>
    </source>
</evidence>
<keyword evidence="9 11" id="KW-0326">Glycosidase</keyword>